<accession>A0A8D8FS15</accession>
<sequence length="170" mass="19075">MCLDADRFHPGSVQQKAGVPLSEPGPAGLTPFNIGPHSVGNVLPSRRHGTIPLSIVKTPMLANDTHQPHVVLQTILRRFTPKLQVRLQKLQIRLNPVRFNFSSMLQEHRVPMSQIPPLHLKFRPGCRSPHRFRHLLPNRIELAVRVSAIVQHRMLPHDAGQPCVELQAVG</sequence>
<name>A0A8D8FS15_CULPI</name>
<dbReference type="EMBL" id="HBUE01203607">
    <property type="protein sequence ID" value="CAG6530935.1"/>
    <property type="molecule type" value="Transcribed_RNA"/>
</dbReference>
<proteinExistence type="predicted"/>
<evidence type="ECO:0000313" key="2">
    <source>
        <dbReference type="EMBL" id="CAG6480299.1"/>
    </source>
</evidence>
<evidence type="ECO:0000256" key="1">
    <source>
        <dbReference type="SAM" id="MobiDB-lite"/>
    </source>
</evidence>
<dbReference type="EMBL" id="HBUE01087885">
    <property type="protein sequence ID" value="CAG6480302.1"/>
    <property type="molecule type" value="Transcribed_RNA"/>
</dbReference>
<reference evidence="2" key="1">
    <citation type="submission" date="2021-05" db="EMBL/GenBank/DDBJ databases">
        <authorList>
            <person name="Alioto T."/>
            <person name="Alioto T."/>
            <person name="Gomez Garrido J."/>
        </authorList>
    </citation>
    <scope>NUCLEOTIDE SEQUENCE</scope>
</reference>
<dbReference type="AlphaFoldDB" id="A0A8D8FS15"/>
<dbReference type="EMBL" id="HBUE01087882">
    <property type="protein sequence ID" value="CAG6480299.1"/>
    <property type="molecule type" value="Transcribed_RNA"/>
</dbReference>
<protein>
    <submittedName>
        <fullName evidence="2">(northern house mosquito) hypothetical protein</fullName>
    </submittedName>
</protein>
<organism evidence="2">
    <name type="scientific">Culex pipiens</name>
    <name type="common">House mosquito</name>
    <dbReference type="NCBI Taxonomy" id="7175"/>
    <lineage>
        <taxon>Eukaryota</taxon>
        <taxon>Metazoa</taxon>
        <taxon>Ecdysozoa</taxon>
        <taxon>Arthropoda</taxon>
        <taxon>Hexapoda</taxon>
        <taxon>Insecta</taxon>
        <taxon>Pterygota</taxon>
        <taxon>Neoptera</taxon>
        <taxon>Endopterygota</taxon>
        <taxon>Diptera</taxon>
        <taxon>Nematocera</taxon>
        <taxon>Culicoidea</taxon>
        <taxon>Culicidae</taxon>
        <taxon>Culicinae</taxon>
        <taxon>Culicini</taxon>
        <taxon>Culex</taxon>
        <taxon>Culex</taxon>
    </lineage>
</organism>
<feature type="region of interest" description="Disordered" evidence="1">
    <location>
        <begin position="10"/>
        <end position="33"/>
    </location>
</feature>
<dbReference type="EMBL" id="HBUE01309830">
    <property type="protein sequence ID" value="CAG6582776.1"/>
    <property type="molecule type" value="Transcribed_RNA"/>
</dbReference>
<dbReference type="EMBL" id="HBUE01203606">
    <property type="protein sequence ID" value="CAG6530934.1"/>
    <property type="molecule type" value="Transcribed_RNA"/>
</dbReference>
<dbReference type="EMBL" id="HBUE01309829">
    <property type="protein sequence ID" value="CAG6582775.1"/>
    <property type="molecule type" value="Transcribed_RNA"/>
</dbReference>